<comment type="similarity">
    <text evidence="2">Belongs to the ferric reductase (FRE) family.</text>
</comment>
<dbReference type="PANTHER" id="PTHR32361">
    <property type="entry name" value="FERRIC/CUPRIC REDUCTASE TRANSMEMBRANE COMPONENT"/>
    <property type="match status" value="1"/>
</dbReference>
<evidence type="ECO:0000256" key="11">
    <source>
        <dbReference type="SAM" id="MobiDB-lite"/>
    </source>
</evidence>
<keyword evidence="3" id="KW-0813">Transport</keyword>
<feature type="compositionally biased region" description="Polar residues" evidence="11">
    <location>
        <begin position="523"/>
        <end position="533"/>
    </location>
</feature>
<organism evidence="15 16">
    <name type="scientific">Coniochaeta hoffmannii</name>
    <dbReference type="NCBI Taxonomy" id="91930"/>
    <lineage>
        <taxon>Eukaryota</taxon>
        <taxon>Fungi</taxon>
        <taxon>Dikarya</taxon>
        <taxon>Ascomycota</taxon>
        <taxon>Pezizomycotina</taxon>
        <taxon>Sordariomycetes</taxon>
        <taxon>Sordariomycetidae</taxon>
        <taxon>Coniochaetales</taxon>
        <taxon>Coniochaetaceae</taxon>
        <taxon>Coniochaeta</taxon>
    </lineage>
</organism>
<dbReference type="Gene3D" id="3.40.50.80">
    <property type="entry name" value="Nucleotide-binding domain of ferredoxin-NADP reductase (FNR) module"/>
    <property type="match status" value="1"/>
</dbReference>
<dbReference type="InterPro" id="IPR051410">
    <property type="entry name" value="Ferric/Cupric_Reductase"/>
</dbReference>
<dbReference type="InterPro" id="IPR013130">
    <property type="entry name" value="Fe3_Rdtase_TM_dom"/>
</dbReference>
<keyword evidence="16" id="KW-1185">Reference proteome</keyword>
<reference evidence="15" key="1">
    <citation type="submission" date="2022-07" db="EMBL/GenBank/DDBJ databases">
        <title>Fungi with potential for degradation of polypropylene.</title>
        <authorList>
            <person name="Gostincar C."/>
        </authorList>
    </citation>
    <scope>NUCLEOTIDE SEQUENCE</scope>
    <source>
        <strain evidence="15">EXF-13287</strain>
    </source>
</reference>
<dbReference type="InterPro" id="IPR017927">
    <property type="entry name" value="FAD-bd_FR_type"/>
</dbReference>
<keyword evidence="10" id="KW-0325">Glycoprotein</keyword>
<comment type="subcellular location">
    <subcellularLocation>
        <location evidence="1">Membrane</location>
        <topology evidence="1">Multi-pass membrane protein</topology>
    </subcellularLocation>
</comment>
<dbReference type="InterPro" id="IPR039261">
    <property type="entry name" value="FNR_nucleotide-bd"/>
</dbReference>
<gene>
    <name evidence="15" type="ORF">NKR19_g4213</name>
</gene>
<dbReference type="InterPro" id="IPR013121">
    <property type="entry name" value="Fe_red_NAD-bd_6"/>
</dbReference>
<evidence type="ECO:0000256" key="7">
    <source>
        <dbReference type="ARBA" id="ARBA00023002"/>
    </source>
</evidence>
<evidence type="ECO:0000256" key="6">
    <source>
        <dbReference type="ARBA" id="ARBA00022989"/>
    </source>
</evidence>
<dbReference type="SFLD" id="SFLDG01168">
    <property type="entry name" value="Ferric_reductase_subgroup_(FRE"/>
    <property type="match status" value="1"/>
</dbReference>
<dbReference type="GO" id="GO:0015677">
    <property type="term" value="P:copper ion import"/>
    <property type="evidence" value="ECO:0007669"/>
    <property type="project" value="TreeGrafter"/>
</dbReference>
<dbReference type="GO" id="GO:0006879">
    <property type="term" value="P:intracellular iron ion homeostasis"/>
    <property type="evidence" value="ECO:0007669"/>
    <property type="project" value="TreeGrafter"/>
</dbReference>
<dbReference type="Pfam" id="PF08030">
    <property type="entry name" value="NAD_binding_6"/>
    <property type="match status" value="1"/>
</dbReference>
<dbReference type="SUPFAM" id="SSF52343">
    <property type="entry name" value="Ferredoxin reductase-like, C-terminal NADP-linked domain"/>
    <property type="match status" value="1"/>
</dbReference>
<protein>
    <submittedName>
        <fullName evidence="15">Ferric reductase like transmembrane component</fullName>
    </submittedName>
</protein>
<dbReference type="GO" id="GO:0006826">
    <property type="term" value="P:iron ion transport"/>
    <property type="evidence" value="ECO:0007669"/>
    <property type="project" value="TreeGrafter"/>
</dbReference>
<keyword evidence="4 12" id="KW-0812">Transmembrane</keyword>
<evidence type="ECO:0000259" key="14">
    <source>
        <dbReference type="PROSITE" id="PS51384"/>
    </source>
</evidence>
<evidence type="ECO:0000256" key="8">
    <source>
        <dbReference type="ARBA" id="ARBA00023065"/>
    </source>
</evidence>
<dbReference type="Proteomes" id="UP001174691">
    <property type="component" value="Unassembled WGS sequence"/>
</dbReference>
<dbReference type="InterPro" id="IPR013112">
    <property type="entry name" value="FAD-bd_8"/>
</dbReference>
<name>A0AA38W005_9PEZI</name>
<dbReference type="CDD" id="cd06186">
    <property type="entry name" value="NOX_Duox_like_FAD_NADP"/>
    <property type="match status" value="1"/>
</dbReference>
<evidence type="ECO:0000256" key="10">
    <source>
        <dbReference type="ARBA" id="ARBA00023180"/>
    </source>
</evidence>
<feature type="transmembrane region" description="Helical" evidence="12">
    <location>
        <begin position="400"/>
        <end position="420"/>
    </location>
</feature>
<evidence type="ECO:0000256" key="3">
    <source>
        <dbReference type="ARBA" id="ARBA00022448"/>
    </source>
</evidence>
<evidence type="ECO:0000256" key="12">
    <source>
        <dbReference type="SAM" id="Phobius"/>
    </source>
</evidence>
<proteinExistence type="inferred from homology"/>
<keyword evidence="9 12" id="KW-0472">Membrane</keyword>
<evidence type="ECO:0000313" key="15">
    <source>
        <dbReference type="EMBL" id="KAJ9156745.1"/>
    </source>
</evidence>
<feature type="transmembrane region" description="Helical" evidence="12">
    <location>
        <begin position="332"/>
        <end position="351"/>
    </location>
</feature>
<sequence>MRGLVAHSVSLALLCLLHDVVASQHGIIGFGITLYPDLCCQACHDSLSSLSLRCTVFDTAGDDMPEMDMGDMGMDMGTTSDDCRASNTPWLQTMAYCIQQKCTAVGYPADKQAECFSVQAVAGASEPTFQSSLPATAPTVELAADDMWLNETSLVNSDLYSSNYGSVGEFKREEVLHSRYALVDYFLVIGLCIVAGVLAQVTSRVSGIQQRLQASKFIAGIREHITLPALFESRRLQPLPGNAGYVPGRALSISIALFIVLNVILSAVSFRSFQPNVWFMSSGFELCEYVGNRTGVLSLANMTIAILFAGRNNPLLAITGWSQTTFLTLHRWVSRVATVQAVVHSIVYTLAYFEPGYEGASAYAAKAKEPFYYWGIIATIAMCLVVAFAFLPLRIGFYETFLAFHIVLVVLTLVGCWYHLVPHFGHDFGYEVWLYIAFAFWAADRLARLARLAIYSGFDSSKAVVEAIPGTNVLHITVFPRTSAGFGPGQHSFLYFVGLGKFWESHPFSVAGWSHGNGPSPGSAVSSQLSRAASGTDVGEQEKQTFGVETKARDATLPSDGNSGRASLHFLTRVHTGATATLQRRLHSSASSSSLGESPTHRIEIAVYNEGPYGGHRTTLLPLYTADTVLCLAGGIGITNALGHLQEFAATKSLQHTTRGDSREARRRGMMSRASRFILAWTAREMPLVRHIERNMLADIEGVEYSFWCTGSSAADGDFASPSAHEDQGAAGAKAVAVTAGRMDLRSVIRSAVEPGRRTAVMLCGPGAMADAATNEVVACVKDGFAVQLVVEAFAW</sequence>
<dbReference type="PROSITE" id="PS51384">
    <property type="entry name" value="FAD_FR"/>
    <property type="match status" value="1"/>
</dbReference>
<dbReference type="Pfam" id="PF01794">
    <property type="entry name" value="Ferric_reduct"/>
    <property type="match status" value="1"/>
</dbReference>
<feature type="transmembrane region" description="Helical" evidence="12">
    <location>
        <begin position="180"/>
        <end position="201"/>
    </location>
</feature>
<evidence type="ECO:0000256" key="9">
    <source>
        <dbReference type="ARBA" id="ARBA00023136"/>
    </source>
</evidence>
<keyword evidence="8" id="KW-0406">Ion transport</keyword>
<evidence type="ECO:0000256" key="5">
    <source>
        <dbReference type="ARBA" id="ARBA00022982"/>
    </source>
</evidence>
<dbReference type="AlphaFoldDB" id="A0AA38W005"/>
<accession>A0AA38W005</accession>
<feature type="transmembrane region" description="Helical" evidence="12">
    <location>
        <begin position="250"/>
        <end position="270"/>
    </location>
</feature>
<comment type="caution">
    <text evidence="15">The sequence shown here is derived from an EMBL/GenBank/DDBJ whole genome shotgun (WGS) entry which is preliminary data.</text>
</comment>
<dbReference type="GO" id="GO:0005886">
    <property type="term" value="C:plasma membrane"/>
    <property type="evidence" value="ECO:0007669"/>
    <property type="project" value="TreeGrafter"/>
</dbReference>
<keyword evidence="7" id="KW-0560">Oxidoreductase</keyword>
<keyword evidence="6 12" id="KW-1133">Transmembrane helix</keyword>
<feature type="signal peptide" evidence="13">
    <location>
        <begin position="1"/>
        <end position="22"/>
    </location>
</feature>
<dbReference type="Pfam" id="PF08022">
    <property type="entry name" value="FAD_binding_8"/>
    <property type="match status" value="1"/>
</dbReference>
<evidence type="ECO:0000256" key="1">
    <source>
        <dbReference type="ARBA" id="ARBA00004141"/>
    </source>
</evidence>
<dbReference type="SFLD" id="SFLDS00052">
    <property type="entry name" value="Ferric_Reductase_Domain"/>
    <property type="match status" value="1"/>
</dbReference>
<keyword evidence="13" id="KW-0732">Signal</keyword>
<evidence type="ECO:0000256" key="4">
    <source>
        <dbReference type="ARBA" id="ARBA00022692"/>
    </source>
</evidence>
<evidence type="ECO:0000256" key="2">
    <source>
        <dbReference type="ARBA" id="ARBA00006278"/>
    </source>
</evidence>
<feature type="region of interest" description="Disordered" evidence="11">
    <location>
        <begin position="519"/>
        <end position="547"/>
    </location>
</feature>
<feature type="domain" description="FAD-binding FR-type" evidence="14">
    <location>
        <begin position="439"/>
        <end position="619"/>
    </location>
</feature>
<evidence type="ECO:0000313" key="16">
    <source>
        <dbReference type="Proteomes" id="UP001174691"/>
    </source>
</evidence>
<keyword evidence="5" id="KW-0249">Electron transport</keyword>
<dbReference type="EMBL" id="JANBVN010000051">
    <property type="protein sequence ID" value="KAJ9156745.1"/>
    <property type="molecule type" value="Genomic_DNA"/>
</dbReference>
<evidence type="ECO:0000256" key="13">
    <source>
        <dbReference type="SAM" id="SignalP"/>
    </source>
</evidence>
<feature type="chain" id="PRO_5041276502" evidence="13">
    <location>
        <begin position="23"/>
        <end position="796"/>
    </location>
</feature>
<dbReference type="PANTHER" id="PTHR32361:SF9">
    <property type="entry name" value="FERRIC REDUCTASE TRANSMEMBRANE COMPONENT 3-RELATED"/>
    <property type="match status" value="1"/>
</dbReference>
<dbReference type="GO" id="GO:0000293">
    <property type="term" value="F:ferric-chelate reductase activity"/>
    <property type="evidence" value="ECO:0007669"/>
    <property type="project" value="UniProtKB-ARBA"/>
</dbReference>
<feature type="transmembrane region" description="Helical" evidence="12">
    <location>
        <begin position="371"/>
        <end position="393"/>
    </location>
</feature>